<dbReference type="GO" id="GO:0016020">
    <property type="term" value="C:membrane"/>
    <property type="evidence" value="ECO:0007669"/>
    <property type="project" value="UniProtKB-SubCell"/>
</dbReference>
<dbReference type="AlphaFoldDB" id="A0A163AZD8"/>
<dbReference type="Gene3D" id="3.30.750.24">
    <property type="entry name" value="STAS domain"/>
    <property type="match status" value="1"/>
</dbReference>
<evidence type="ECO:0000256" key="2">
    <source>
        <dbReference type="ARBA" id="ARBA00022692"/>
    </source>
</evidence>
<evidence type="ECO:0000256" key="3">
    <source>
        <dbReference type="ARBA" id="ARBA00022989"/>
    </source>
</evidence>
<evidence type="ECO:0000313" key="9">
    <source>
        <dbReference type="Proteomes" id="UP000077315"/>
    </source>
</evidence>
<feature type="transmembrane region" description="Helical" evidence="6">
    <location>
        <begin position="159"/>
        <end position="182"/>
    </location>
</feature>
<feature type="compositionally biased region" description="Polar residues" evidence="5">
    <location>
        <begin position="703"/>
        <end position="719"/>
    </location>
</feature>
<dbReference type="Pfam" id="PF01740">
    <property type="entry name" value="STAS"/>
    <property type="match status" value="1"/>
</dbReference>
<evidence type="ECO:0000256" key="6">
    <source>
        <dbReference type="SAM" id="Phobius"/>
    </source>
</evidence>
<dbReference type="NCBIfam" id="TIGR00815">
    <property type="entry name" value="sulP"/>
    <property type="match status" value="1"/>
</dbReference>
<dbReference type="Proteomes" id="UP000077315">
    <property type="component" value="Unassembled WGS sequence"/>
</dbReference>
<dbReference type="InParanoid" id="A0A163AZD8"/>
<dbReference type="EMBL" id="KV440975">
    <property type="protein sequence ID" value="OAD76711.1"/>
    <property type="molecule type" value="Genomic_DNA"/>
</dbReference>
<keyword evidence="9" id="KW-1185">Reference proteome</keyword>
<dbReference type="InterPro" id="IPR011547">
    <property type="entry name" value="SLC26A/SulP_dom"/>
</dbReference>
<reference evidence="9" key="1">
    <citation type="submission" date="2015-06" db="EMBL/GenBank/DDBJ databases">
        <title>Expansion of signal transduction pathways in fungi by whole-genome duplication.</title>
        <authorList>
            <consortium name="DOE Joint Genome Institute"/>
            <person name="Corrochano L.M."/>
            <person name="Kuo A."/>
            <person name="Marcet-Houben M."/>
            <person name="Polaino S."/>
            <person name="Salamov A."/>
            <person name="Villalobos J.M."/>
            <person name="Alvarez M.I."/>
            <person name="Avalos J."/>
            <person name="Benito E.P."/>
            <person name="Benoit I."/>
            <person name="Burger G."/>
            <person name="Camino L.P."/>
            <person name="Canovas D."/>
            <person name="Cerda-Olmedo E."/>
            <person name="Cheng J.-F."/>
            <person name="Dominguez A."/>
            <person name="Elias M."/>
            <person name="Eslava A.P."/>
            <person name="Glaser F."/>
            <person name="Grimwood J."/>
            <person name="Gutierrez G."/>
            <person name="Heitman J."/>
            <person name="Henrissat B."/>
            <person name="Iturriaga E.A."/>
            <person name="Lang B.F."/>
            <person name="Lavin J.L."/>
            <person name="Lee S."/>
            <person name="Li W."/>
            <person name="Lindquist E."/>
            <person name="Lopez-Garcia S."/>
            <person name="Luque E.M."/>
            <person name="Marcos A.T."/>
            <person name="Martin J."/>
            <person name="McCluskey K."/>
            <person name="Medina H.R."/>
            <person name="Miralles-Duran A."/>
            <person name="Miyazaki A."/>
            <person name="Munoz-Torres E."/>
            <person name="Oguiza J.A."/>
            <person name="Ohm R."/>
            <person name="Olmedo M."/>
            <person name="Orejas M."/>
            <person name="Ortiz-Castellanos L."/>
            <person name="Pisabarro A.G."/>
            <person name="Rodriguez-Romero J."/>
            <person name="Ruiz-Herrera J."/>
            <person name="Ruiz-Vazquez R."/>
            <person name="Sanz C."/>
            <person name="Schackwitz W."/>
            <person name="Schmutz J."/>
            <person name="Shahriari M."/>
            <person name="Shelest E."/>
            <person name="Silva-Franco F."/>
            <person name="Soanes D."/>
            <person name="Syed K."/>
            <person name="Tagua V.G."/>
            <person name="Talbot N.J."/>
            <person name="Thon M."/>
            <person name="De vries R.P."/>
            <person name="Wiebenga A."/>
            <person name="Yadav J.S."/>
            <person name="Braun E.L."/>
            <person name="Baker S."/>
            <person name="Garre V."/>
            <person name="Horwitz B."/>
            <person name="Torres-Martinez S."/>
            <person name="Idnurm A."/>
            <person name="Herrera-Estrella A."/>
            <person name="Gabaldon T."/>
            <person name="Grigoriev I.V."/>
        </authorList>
    </citation>
    <scope>NUCLEOTIDE SEQUENCE [LARGE SCALE GENOMIC DNA]</scope>
    <source>
        <strain evidence="9">NRRL 1555(-)</strain>
    </source>
</reference>
<feature type="region of interest" description="Disordered" evidence="5">
    <location>
        <begin position="700"/>
        <end position="719"/>
    </location>
</feature>
<evidence type="ECO:0000256" key="4">
    <source>
        <dbReference type="ARBA" id="ARBA00023136"/>
    </source>
</evidence>
<dbReference type="SUPFAM" id="SSF52091">
    <property type="entry name" value="SpoIIaa-like"/>
    <property type="match status" value="1"/>
</dbReference>
<dbReference type="Pfam" id="PF00916">
    <property type="entry name" value="Sulfate_transp"/>
    <property type="match status" value="1"/>
</dbReference>
<dbReference type="InterPro" id="IPR001902">
    <property type="entry name" value="SLC26A/SulP_fam"/>
</dbReference>
<feature type="transmembrane region" description="Helical" evidence="6">
    <location>
        <begin position="47"/>
        <end position="65"/>
    </location>
</feature>
<protein>
    <recommendedName>
        <fullName evidence="7">STAS domain-containing protein</fullName>
    </recommendedName>
</protein>
<evidence type="ECO:0000313" key="8">
    <source>
        <dbReference type="EMBL" id="OAD76711.1"/>
    </source>
</evidence>
<gene>
    <name evidence="8" type="ORF">PHYBLDRAFT_131661</name>
</gene>
<keyword evidence="3 6" id="KW-1133">Transmembrane helix</keyword>
<organism evidence="8 9">
    <name type="scientific">Phycomyces blakesleeanus (strain ATCC 8743b / DSM 1359 / FGSC 10004 / NBRC 33097 / NRRL 1555)</name>
    <dbReference type="NCBI Taxonomy" id="763407"/>
    <lineage>
        <taxon>Eukaryota</taxon>
        <taxon>Fungi</taxon>
        <taxon>Fungi incertae sedis</taxon>
        <taxon>Mucoromycota</taxon>
        <taxon>Mucoromycotina</taxon>
        <taxon>Mucoromycetes</taxon>
        <taxon>Mucorales</taxon>
        <taxon>Phycomycetaceae</taxon>
        <taxon>Phycomyces</taxon>
    </lineage>
</organism>
<dbReference type="GO" id="GO:0055085">
    <property type="term" value="P:transmembrane transport"/>
    <property type="evidence" value="ECO:0007669"/>
    <property type="project" value="InterPro"/>
</dbReference>
<feature type="transmembrane region" description="Helical" evidence="6">
    <location>
        <begin position="131"/>
        <end position="153"/>
    </location>
</feature>
<name>A0A163AZD8_PHYB8</name>
<dbReference type="PANTHER" id="PTHR11814">
    <property type="entry name" value="SULFATE TRANSPORTER"/>
    <property type="match status" value="1"/>
</dbReference>
<evidence type="ECO:0000256" key="5">
    <source>
        <dbReference type="SAM" id="MobiDB-lite"/>
    </source>
</evidence>
<feature type="transmembrane region" description="Helical" evidence="6">
    <location>
        <begin position="308"/>
        <end position="331"/>
    </location>
</feature>
<dbReference type="RefSeq" id="XP_018294751.1">
    <property type="nucleotide sequence ID" value="XM_018429432.1"/>
</dbReference>
<dbReference type="VEuPathDB" id="FungiDB:PHYBLDRAFT_131661"/>
<comment type="subcellular location">
    <subcellularLocation>
        <location evidence="1">Membrane</location>
        <topology evidence="1">Multi-pass membrane protein</topology>
    </subcellularLocation>
</comment>
<dbReference type="InterPro" id="IPR002645">
    <property type="entry name" value="STAS_dom"/>
</dbReference>
<proteinExistence type="predicted"/>
<feature type="transmembrane region" description="Helical" evidence="6">
    <location>
        <begin position="102"/>
        <end position="119"/>
    </location>
</feature>
<accession>A0A163AZD8</accession>
<evidence type="ECO:0000256" key="1">
    <source>
        <dbReference type="ARBA" id="ARBA00004141"/>
    </source>
</evidence>
<feature type="transmembrane region" description="Helical" evidence="6">
    <location>
        <begin position="250"/>
        <end position="271"/>
    </location>
</feature>
<dbReference type="OrthoDB" id="288203at2759"/>
<evidence type="ECO:0000259" key="7">
    <source>
        <dbReference type="PROSITE" id="PS50801"/>
    </source>
</evidence>
<dbReference type="PROSITE" id="PS50801">
    <property type="entry name" value="STAS"/>
    <property type="match status" value="1"/>
</dbReference>
<feature type="domain" description="STAS" evidence="7">
    <location>
        <begin position="515"/>
        <end position="634"/>
    </location>
</feature>
<feature type="non-terminal residue" evidence="8">
    <location>
        <position position="1"/>
    </location>
</feature>
<sequence length="780" mass="85501">MSTIHIDQQPRSFRDQCTAAISNLPDHCKSYITQLFPIAHWLPRYNWIWLSGDLVCAITVGAIVVPQSMAYAKIANLPPQFGLYSSFVGVMIYPFLGTSKDISIGTTAIMSLMVGQIVADIMQTPEYIQGIWTLSSIAVTLAFFSGIITLGLGLLRLGILFHFICQPAIAGFMSGSGITILINQLNKLLGIPGINTTEVPYLVFGKTLQALPRAKVDAAFGLISLAWLYGIKYLSAWLTKKYPQHTSKIFFLNTSRNIVVIVFSTLISYLINHFGNYQTSPFSILGTVPSGFQNMGVPSLDPSLVSSLISYMPGVVVLLIMEHCAIATSLGKSSDYTINVNQEIIAIGLTNVFGSFFSAYPATGAFSRTAVMSKSGSRTPLTNIFVGIIVVLAIYVFTPAFQFISSAALAAVIMSAIPDLLTGPRGWIKLWNIHPSELLIFASSYIIALCTRIDISVYVPVGISLVVQLYRVARPKYAVLGILDLPISEKHPEHIQFHAFDHPVLGSLVRPIGKGIICFQPQENLVFQNSAYVFDKLADEIKTSTKCGQPIPKRNGDQPWNMIMKKSNDDTLEHQQSLQAIILDLSGVHQMDATGLEQLVHSALMAQRYAGHTVRWFVVVQNPSVRKTLLLAGFGRQLTSPSHRPFVPDLCPSFSSKKSHGHAFGTEGCVNSLQKVDKEDSAEQQVQIIEDINYHAIDRAEQGSPTNQPVIKSDASLSSDGGSEYCYCDQNGDTTTTVTALDSAVAHVLDRYPYFFFSLQDATRAALEFIENNPMQESNA</sequence>
<feature type="transmembrane region" description="Helical" evidence="6">
    <location>
        <begin position="343"/>
        <end position="364"/>
    </location>
</feature>
<dbReference type="GeneID" id="28990338"/>
<keyword evidence="2 6" id="KW-0812">Transmembrane</keyword>
<dbReference type="STRING" id="763407.A0A163AZD8"/>
<feature type="transmembrane region" description="Helical" evidence="6">
    <location>
        <begin position="77"/>
        <end position="96"/>
    </location>
</feature>
<dbReference type="InterPro" id="IPR036513">
    <property type="entry name" value="STAS_dom_sf"/>
</dbReference>
<feature type="transmembrane region" description="Helical" evidence="6">
    <location>
        <begin position="384"/>
        <end position="417"/>
    </location>
</feature>
<keyword evidence="4 6" id="KW-0472">Membrane</keyword>